<dbReference type="Proteomes" id="UP001472677">
    <property type="component" value="Unassembled WGS sequence"/>
</dbReference>
<dbReference type="EMBL" id="JBBPBM010000105">
    <property type="protein sequence ID" value="KAK8507797.1"/>
    <property type="molecule type" value="Genomic_DNA"/>
</dbReference>
<organism evidence="1 2">
    <name type="scientific">Hibiscus sabdariffa</name>
    <name type="common">roselle</name>
    <dbReference type="NCBI Taxonomy" id="183260"/>
    <lineage>
        <taxon>Eukaryota</taxon>
        <taxon>Viridiplantae</taxon>
        <taxon>Streptophyta</taxon>
        <taxon>Embryophyta</taxon>
        <taxon>Tracheophyta</taxon>
        <taxon>Spermatophyta</taxon>
        <taxon>Magnoliopsida</taxon>
        <taxon>eudicotyledons</taxon>
        <taxon>Gunneridae</taxon>
        <taxon>Pentapetalae</taxon>
        <taxon>rosids</taxon>
        <taxon>malvids</taxon>
        <taxon>Malvales</taxon>
        <taxon>Malvaceae</taxon>
        <taxon>Malvoideae</taxon>
        <taxon>Hibiscus</taxon>
    </lineage>
</organism>
<protein>
    <submittedName>
        <fullName evidence="1">Uncharacterized protein</fullName>
    </submittedName>
</protein>
<name>A0ABR2BKY6_9ROSI</name>
<comment type="caution">
    <text evidence="1">The sequence shown here is derived from an EMBL/GenBank/DDBJ whole genome shotgun (WGS) entry which is preliminary data.</text>
</comment>
<reference evidence="1 2" key="1">
    <citation type="journal article" date="2024" name="G3 (Bethesda)">
        <title>Genome assembly of Hibiscus sabdariffa L. provides insights into metabolisms of medicinal natural products.</title>
        <authorList>
            <person name="Kim T."/>
        </authorList>
    </citation>
    <scope>NUCLEOTIDE SEQUENCE [LARGE SCALE GENOMIC DNA]</scope>
    <source>
        <strain evidence="1">TK-2024</strain>
        <tissue evidence="1">Old leaves</tissue>
    </source>
</reference>
<gene>
    <name evidence="1" type="ORF">V6N12_074362</name>
</gene>
<evidence type="ECO:0000313" key="1">
    <source>
        <dbReference type="EMBL" id="KAK8507797.1"/>
    </source>
</evidence>
<sequence>MIRKMTGGVDVDHVKILKKCVVGWCHRPWDINDLVRELCEITIAWGGSIWDSISYSSSDTYSNVVKDKYIKALKHVECLMCREQGLTQVQGGNKPCSSSKVSEWVDESMVLESKKGKVGLNWMDNNFLETSSRVDL</sequence>
<accession>A0ABR2BKY6</accession>
<keyword evidence="2" id="KW-1185">Reference proteome</keyword>
<proteinExistence type="predicted"/>
<evidence type="ECO:0000313" key="2">
    <source>
        <dbReference type="Proteomes" id="UP001472677"/>
    </source>
</evidence>